<evidence type="ECO:0000313" key="1">
    <source>
        <dbReference type="EMBL" id="ELZ05573.1"/>
    </source>
</evidence>
<keyword evidence="2" id="KW-1185">Reference proteome</keyword>
<dbReference type="Pfam" id="PF04343">
    <property type="entry name" value="DUF488"/>
    <property type="match status" value="1"/>
</dbReference>
<evidence type="ECO:0008006" key="3">
    <source>
        <dbReference type="Google" id="ProtNLM"/>
    </source>
</evidence>
<comment type="caution">
    <text evidence="1">The sequence shown here is derived from an EMBL/GenBank/DDBJ whole genome shotgun (WGS) entry which is preliminary data.</text>
</comment>
<dbReference type="InterPro" id="IPR014519">
    <property type="entry name" value="UCP024492"/>
</dbReference>
<dbReference type="eggNOG" id="arCOG00723">
    <property type="taxonomic scope" value="Archaea"/>
</dbReference>
<sequence>MLNQYEITLLADVRSFPRSRTNPQFDRDRLTDRLPKHDISYEHIEDLGGYRDTDLSASPNAAWDNDSFRTYADYALTEEFRTGLHELIALGERFTVAYVCAEKVYWRCHRRIISDWLLVRDHEVVHIFEADRTEAHSLTRFATVANETVTYPESEGG</sequence>
<name>M0B5P8_NATA1</name>
<dbReference type="InterPro" id="IPR007438">
    <property type="entry name" value="DUF488"/>
</dbReference>
<reference evidence="1 2" key="1">
    <citation type="journal article" date="2014" name="PLoS Genet.">
        <title>Phylogenetically driven sequencing of extremely halophilic archaea reveals strategies for static and dynamic osmo-response.</title>
        <authorList>
            <person name="Becker E.A."/>
            <person name="Seitzer P.M."/>
            <person name="Tritt A."/>
            <person name="Larsen D."/>
            <person name="Krusor M."/>
            <person name="Yao A.I."/>
            <person name="Wu D."/>
            <person name="Madern D."/>
            <person name="Eisen J.A."/>
            <person name="Darling A.E."/>
            <person name="Facciotti M.T."/>
        </authorList>
    </citation>
    <scope>NUCLEOTIDE SEQUENCE [LARGE SCALE GENOMIC DNA]</scope>
    <source>
        <strain evidence="1 2">DSM 12278</strain>
    </source>
</reference>
<dbReference type="PANTHER" id="PTHR39337">
    <property type="entry name" value="BLR5642 PROTEIN"/>
    <property type="match status" value="1"/>
</dbReference>
<organism evidence="1 2">
    <name type="scientific">Natrialba asiatica (strain ATCC 700177 / DSM 12278 / JCM 9576 / FERM P-10747 / NBRC 102637 / 172P1)</name>
    <dbReference type="NCBI Taxonomy" id="29540"/>
    <lineage>
        <taxon>Archaea</taxon>
        <taxon>Methanobacteriati</taxon>
        <taxon>Methanobacteriota</taxon>
        <taxon>Stenosarchaea group</taxon>
        <taxon>Halobacteria</taxon>
        <taxon>Halobacteriales</taxon>
        <taxon>Natrialbaceae</taxon>
        <taxon>Natrialba</taxon>
    </lineage>
</organism>
<dbReference type="OrthoDB" id="15220at2157"/>
<dbReference type="Proteomes" id="UP000011554">
    <property type="component" value="Unassembled WGS sequence"/>
</dbReference>
<accession>M0B5P8</accession>
<dbReference type="PATRIC" id="fig|29540.5.peg.537"/>
<dbReference type="AlphaFoldDB" id="M0B5P8"/>
<dbReference type="EMBL" id="AOIO01000007">
    <property type="protein sequence ID" value="ELZ05573.1"/>
    <property type="molecule type" value="Genomic_DNA"/>
</dbReference>
<proteinExistence type="predicted"/>
<evidence type="ECO:0000313" key="2">
    <source>
        <dbReference type="Proteomes" id="UP000011554"/>
    </source>
</evidence>
<gene>
    <name evidence="1" type="ORF">C481_02602</name>
</gene>
<dbReference type="PIRSF" id="PIRSF024492">
    <property type="entry name" value="UCP024492"/>
    <property type="match status" value="1"/>
</dbReference>
<dbReference type="PANTHER" id="PTHR39337:SF1">
    <property type="entry name" value="BLR5642 PROTEIN"/>
    <property type="match status" value="1"/>
</dbReference>
<protein>
    <recommendedName>
        <fullName evidence="3">DUF488 domain-containing protein</fullName>
    </recommendedName>
</protein>